<protein>
    <submittedName>
        <fullName evidence="3">Uncharacterized protein</fullName>
    </submittedName>
</protein>
<name>A0A915E1M1_9BILA</name>
<evidence type="ECO:0000313" key="2">
    <source>
        <dbReference type="Proteomes" id="UP000887574"/>
    </source>
</evidence>
<organism evidence="2 3">
    <name type="scientific">Ditylenchus dipsaci</name>
    <dbReference type="NCBI Taxonomy" id="166011"/>
    <lineage>
        <taxon>Eukaryota</taxon>
        <taxon>Metazoa</taxon>
        <taxon>Ecdysozoa</taxon>
        <taxon>Nematoda</taxon>
        <taxon>Chromadorea</taxon>
        <taxon>Rhabditida</taxon>
        <taxon>Tylenchina</taxon>
        <taxon>Tylenchomorpha</taxon>
        <taxon>Sphaerularioidea</taxon>
        <taxon>Anguinidae</taxon>
        <taxon>Anguininae</taxon>
        <taxon>Ditylenchus</taxon>
    </lineage>
</organism>
<sequence length="237" mass="27177">MFLSNLFVEEKRERRRLQKGRSKFMDIFWYSEVKHYRNFRFCYNFPIGFGICLIVYLLAWKRLNFLEFNAVASEVFKWMMVACFAMAFSLNAVFRCALLCVCVGALSKTGQGFLTIFIVNQLSEGPIQNIVENFRLTSSIVLCHLDMQSRITAQRITLASGPIEALLEKHFGQSATIGRKVVRTLKSLIEPFTEDLSTSNEEDETLAAVIDNAHAMADRQQIVEGMNMMGNKLYSNY</sequence>
<accession>A0A915E1M1</accession>
<dbReference type="PANTHER" id="PTHR21041:SF17">
    <property type="entry name" value="E3 UBIQUITIN-PROTEIN LIGASE DCST1"/>
    <property type="match status" value="1"/>
</dbReference>
<feature type="transmembrane region" description="Helical" evidence="1">
    <location>
        <begin position="79"/>
        <end position="106"/>
    </location>
</feature>
<dbReference type="PANTHER" id="PTHR21041">
    <property type="entry name" value="DENDRITIC CELL-SPECIFIC TRANSMEMBRANE PROTEIN"/>
    <property type="match status" value="1"/>
</dbReference>
<reference evidence="3" key="1">
    <citation type="submission" date="2022-11" db="UniProtKB">
        <authorList>
            <consortium name="WormBaseParasite"/>
        </authorList>
    </citation>
    <scope>IDENTIFICATION</scope>
</reference>
<dbReference type="Proteomes" id="UP000887574">
    <property type="component" value="Unplaced"/>
</dbReference>
<evidence type="ECO:0000313" key="3">
    <source>
        <dbReference type="WBParaSite" id="jg25734"/>
    </source>
</evidence>
<dbReference type="AlphaFoldDB" id="A0A915E1M1"/>
<keyword evidence="1" id="KW-1133">Transmembrane helix</keyword>
<feature type="transmembrane region" description="Helical" evidence="1">
    <location>
        <begin position="41"/>
        <end position="59"/>
    </location>
</feature>
<keyword evidence="1" id="KW-0472">Membrane</keyword>
<keyword evidence="1" id="KW-0812">Transmembrane</keyword>
<evidence type="ECO:0000256" key="1">
    <source>
        <dbReference type="SAM" id="Phobius"/>
    </source>
</evidence>
<keyword evidence="2" id="KW-1185">Reference proteome</keyword>
<dbReference type="InterPro" id="IPR051856">
    <property type="entry name" value="CSR-E3_Ligase_Protein"/>
</dbReference>
<dbReference type="WBParaSite" id="jg25734">
    <property type="protein sequence ID" value="jg25734"/>
    <property type="gene ID" value="jg25734"/>
</dbReference>
<proteinExistence type="predicted"/>